<name>B9XQW1_PEDPL</name>
<dbReference type="Proteomes" id="UP000003688">
    <property type="component" value="Unassembled WGS sequence"/>
</dbReference>
<dbReference type="EMBL" id="ABOX02000058">
    <property type="protein sequence ID" value="EEF57738.1"/>
    <property type="molecule type" value="Genomic_DNA"/>
</dbReference>
<accession>B9XQW1</accession>
<proteinExistence type="predicted"/>
<comment type="caution">
    <text evidence="1">The sequence shown here is derived from an EMBL/GenBank/DDBJ whole genome shotgun (WGS) entry which is preliminary data.</text>
</comment>
<evidence type="ECO:0000313" key="1">
    <source>
        <dbReference type="EMBL" id="EEF57738.1"/>
    </source>
</evidence>
<reference evidence="1 2" key="1">
    <citation type="journal article" date="2011" name="J. Bacteriol.">
        <title>Genome sequence of 'Pedosphaera parvula' Ellin514, an aerobic Verrucomicrobial isolate from pasture soil.</title>
        <authorList>
            <person name="Kant R."/>
            <person name="van Passel M.W."/>
            <person name="Sangwan P."/>
            <person name="Palva A."/>
            <person name="Lucas S."/>
            <person name="Copeland A."/>
            <person name="Lapidus A."/>
            <person name="Glavina Del Rio T."/>
            <person name="Dalin E."/>
            <person name="Tice H."/>
            <person name="Bruce D."/>
            <person name="Goodwin L."/>
            <person name="Pitluck S."/>
            <person name="Chertkov O."/>
            <person name="Larimer F.W."/>
            <person name="Land M.L."/>
            <person name="Hauser L."/>
            <person name="Brettin T.S."/>
            <person name="Detter J.C."/>
            <person name="Han S."/>
            <person name="de Vos W.M."/>
            <person name="Janssen P.H."/>
            <person name="Smidt H."/>
        </authorList>
    </citation>
    <scope>NUCLEOTIDE SEQUENCE [LARGE SCALE GENOMIC DNA]</scope>
    <source>
        <strain evidence="1 2">Ellin514</strain>
    </source>
</reference>
<dbReference type="RefSeq" id="WP_007418196.1">
    <property type="nucleotide sequence ID" value="NZ_ABOX02000058.1"/>
</dbReference>
<sequence precursor="true">MAYYYRGILYWMDGEPDNARACFRSAQLEDSAADDQQYSSDYVLLDYLDGLASVKLAGDGNDAFQRAERLCKRFAKPPPYNKDANVLFFLEFGPGPIKYAGGEYGEELHIRVASSPVLAAVIKVDGQAIRVDPYDDLDFQATTRGGRVMDHVLANKAVFKSTTDAVGNAAIVGGLIAASADRRDPEIGLGIAAAGLIAKIVSANTTPKADTRTWDNLPHYLSFAQMQLPPGQHTATVEFLDRSGQPMSNLTKTININVPADKSDKVVFVSDTSITPQNI</sequence>
<dbReference type="OrthoDB" id="7319921at2"/>
<dbReference type="STRING" id="320771.Cflav_PD0620"/>
<dbReference type="AlphaFoldDB" id="B9XQW1"/>
<organism evidence="1 2">
    <name type="scientific">Pedosphaera parvula (strain Ellin514)</name>
    <dbReference type="NCBI Taxonomy" id="320771"/>
    <lineage>
        <taxon>Bacteria</taxon>
        <taxon>Pseudomonadati</taxon>
        <taxon>Verrucomicrobiota</taxon>
        <taxon>Pedosphaerae</taxon>
        <taxon>Pedosphaerales</taxon>
        <taxon>Pedosphaeraceae</taxon>
        <taxon>Pedosphaera</taxon>
    </lineage>
</organism>
<gene>
    <name evidence="1" type="ORF">Cflav_PD0620</name>
</gene>
<evidence type="ECO:0000313" key="2">
    <source>
        <dbReference type="Proteomes" id="UP000003688"/>
    </source>
</evidence>
<keyword evidence="2" id="KW-1185">Reference proteome</keyword>
<protein>
    <submittedName>
        <fullName evidence="1">Tetratricopeptide TPR_2 repeat protein</fullName>
    </submittedName>
</protein>